<dbReference type="RefSeq" id="WP_394828156.1">
    <property type="nucleotide sequence ID" value="NZ_CP089984.1"/>
</dbReference>
<sequence length="216" mass="23755">MIPKREMTADAGIARAQDPDELEKPSSKIFRTSGAVARAVARLRARLADVEAATVEWRKRGWLAEGDVHGHTFEPPRANAGELLAGFESRFAPLPRALEALYGAMNSLWTGPVAAPGGERRLDRGEESFVFMPLERLLAHHARGRGDGIVLNHDLGHLYDLRDARDGQGSDDRSWTILHPADGAIYTQTKRDAMPRKMASSLVDYLNQLAMSFGKG</sequence>
<name>A0ABZ2M7N7_9BACT</name>
<keyword evidence="3" id="KW-1185">Reference proteome</keyword>
<evidence type="ECO:0008006" key="4">
    <source>
        <dbReference type="Google" id="ProtNLM"/>
    </source>
</evidence>
<evidence type="ECO:0000313" key="3">
    <source>
        <dbReference type="Proteomes" id="UP001370348"/>
    </source>
</evidence>
<proteinExistence type="predicted"/>
<accession>A0ABZ2M7N7</accession>
<dbReference type="EMBL" id="CP089984">
    <property type="protein sequence ID" value="WXB18526.1"/>
    <property type="molecule type" value="Genomic_DNA"/>
</dbReference>
<gene>
    <name evidence="2" type="ORF">LZC94_14950</name>
</gene>
<reference evidence="2 3" key="1">
    <citation type="submission" date="2021-12" db="EMBL/GenBank/DDBJ databases">
        <title>Discovery of the Pendulisporaceae a myxobacterial family with distinct sporulation behavior and unique specialized metabolism.</title>
        <authorList>
            <person name="Garcia R."/>
            <person name="Popoff A."/>
            <person name="Bader C.D."/>
            <person name="Loehr J."/>
            <person name="Walesch S."/>
            <person name="Walt C."/>
            <person name="Boldt J."/>
            <person name="Bunk B."/>
            <person name="Haeckl F.J.F.P.J."/>
            <person name="Gunesch A.P."/>
            <person name="Birkelbach J."/>
            <person name="Nuebel U."/>
            <person name="Pietschmann T."/>
            <person name="Bach T."/>
            <person name="Mueller R."/>
        </authorList>
    </citation>
    <scope>NUCLEOTIDE SEQUENCE [LARGE SCALE GENOMIC DNA]</scope>
    <source>
        <strain evidence="2 3">MSr11954</strain>
    </source>
</reference>
<dbReference type="Proteomes" id="UP001370348">
    <property type="component" value="Chromosome"/>
</dbReference>
<organism evidence="2 3">
    <name type="scientific">Pendulispora albinea</name>
    <dbReference type="NCBI Taxonomy" id="2741071"/>
    <lineage>
        <taxon>Bacteria</taxon>
        <taxon>Pseudomonadati</taxon>
        <taxon>Myxococcota</taxon>
        <taxon>Myxococcia</taxon>
        <taxon>Myxococcales</taxon>
        <taxon>Sorangiineae</taxon>
        <taxon>Pendulisporaceae</taxon>
        <taxon>Pendulispora</taxon>
    </lineage>
</organism>
<evidence type="ECO:0000313" key="2">
    <source>
        <dbReference type="EMBL" id="WXB18526.1"/>
    </source>
</evidence>
<evidence type="ECO:0000256" key="1">
    <source>
        <dbReference type="SAM" id="MobiDB-lite"/>
    </source>
</evidence>
<feature type="region of interest" description="Disordered" evidence="1">
    <location>
        <begin position="1"/>
        <end position="25"/>
    </location>
</feature>
<protein>
    <recommendedName>
        <fullName evidence="4">Knr4/Smi1-like domain-containing protein</fullName>
    </recommendedName>
</protein>